<accession>A0AAN6N1Q8</accession>
<dbReference type="SUPFAM" id="SSF53167">
    <property type="entry name" value="Purine and uridine phosphorylases"/>
    <property type="match status" value="1"/>
</dbReference>
<keyword evidence="2" id="KW-1185">Reference proteome</keyword>
<comment type="caution">
    <text evidence="1">The sequence shown here is derived from an EMBL/GenBank/DDBJ whole genome shotgun (WGS) entry which is preliminary data.</text>
</comment>
<dbReference type="InterPro" id="IPR035994">
    <property type="entry name" value="Nucleoside_phosphorylase_sf"/>
</dbReference>
<dbReference type="EMBL" id="MU853851">
    <property type="protein sequence ID" value="KAK3937546.1"/>
    <property type="molecule type" value="Genomic_DNA"/>
</dbReference>
<evidence type="ECO:0000313" key="2">
    <source>
        <dbReference type="Proteomes" id="UP001303473"/>
    </source>
</evidence>
<organism evidence="1 2">
    <name type="scientific">Diplogelasinospora grovesii</name>
    <dbReference type="NCBI Taxonomy" id="303347"/>
    <lineage>
        <taxon>Eukaryota</taxon>
        <taxon>Fungi</taxon>
        <taxon>Dikarya</taxon>
        <taxon>Ascomycota</taxon>
        <taxon>Pezizomycotina</taxon>
        <taxon>Sordariomycetes</taxon>
        <taxon>Sordariomycetidae</taxon>
        <taxon>Sordariales</taxon>
        <taxon>Diplogelasinosporaceae</taxon>
        <taxon>Diplogelasinospora</taxon>
    </lineage>
</organism>
<name>A0AAN6N1Q8_9PEZI</name>
<proteinExistence type="predicted"/>
<dbReference type="PANTHER" id="PTHR46082:SF6">
    <property type="entry name" value="AAA+ ATPASE DOMAIN-CONTAINING PROTEIN-RELATED"/>
    <property type="match status" value="1"/>
</dbReference>
<dbReference type="Gene3D" id="3.40.50.1580">
    <property type="entry name" value="Nucleoside phosphorylase domain"/>
    <property type="match status" value="1"/>
</dbReference>
<dbReference type="Proteomes" id="UP001303473">
    <property type="component" value="Unassembled WGS sequence"/>
</dbReference>
<dbReference type="GO" id="GO:0009116">
    <property type="term" value="P:nucleoside metabolic process"/>
    <property type="evidence" value="ECO:0007669"/>
    <property type="project" value="InterPro"/>
</dbReference>
<reference evidence="2" key="1">
    <citation type="journal article" date="2023" name="Mol. Phylogenet. Evol.">
        <title>Genome-scale phylogeny and comparative genomics of the fungal order Sordariales.</title>
        <authorList>
            <person name="Hensen N."/>
            <person name="Bonometti L."/>
            <person name="Westerberg I."/>
            <person name="Brannstrom I.O."/>
            <person name="Guillou S."/>
            <person name="Cros-Aarteil S."/>
            <person name="Calhoun S."/>
            <person name="Haridas S."/>
            <person name="Kuo A."/>
            <person name="Mondo S."/>
            <person name="Pangilinan J."/>
            <person name="Riley R."/>
            <person name="LaButti K."/>
            <person name="Andreopoulos B."/>
            <person name="Lipzen A."/>
            <person name="Chen C."/>
            <person name="Yan M."/>
            <person name="Daum C."/>
            <person name="Ng V."/>
            <person name="Clum A."/>
            <person name="Steindorff A."/>
            <person name="Ohm R.A."/>
            <person name="Martin F."/>
            <person name="Silar P."/>
            <person name="Natvig D.O."/>
            <person name="Lalanne C."/>
            <person name="Gautier V."/>
            <person name="Ament-Velasquez S.L."/>
            <person name="Kruys A."/>
            <person name="Hutchinson M.I."/>
            <person name="Powell A.J."/>
            <person name="Barry K."/>
            <person name="Miller A.N."/>
            <person name="Grigoriev I.V."/>
            <person name="Debuchy R."/>
            <person name="Gladieux P."/>
            <person name="Hiltunen Thoren M."/>
            <person name="Johannesson H."/>
        </authorList>
    </citation>
    <scope>NUCLEOTIDE SEQUENCE [LARGE SCALE GENOMIC DNA]</scope>
    <source>
        <strain evidence="2">CBS 340.73</strain>
    </source>
</reference>
<dbReference type="GO" id="GO:0003824">
    <property type="term" value="F:catalytic activity"/>
    <property type="evidence" value="ECO:0007669"/>
    <property type="project" value="InterPro"/>
</dbReference>
<evidence type="ECO:0008006" key="3">
    <source>
        <dbReference type="Google" id="ProtNLM"/>
    </source>
</evidence>
<gene>
    <name evidence="1" type="ORF">QBC46DRAFT_366133</name>
</gene>
<sequence length="158" mass="17100">MAIHDPPSCRKDFQIAIICALPLEYDAKQYGRAVRDINHYITGLIRKHDVVLTLLPNIGKAAVAGSAASLQASYPSLKLTLLMGICGGEALLGDVIIGEAVIPYDFSRQYPSSFVPKEAPECNLGGPNKDIRGLIAYLKTEAAKRDLRQSAANHLKVL</sequence>
<dbReference type="InterPro" id="IPR053137">
    <property type="entry name" value="NLR-like"/>
</dbReference>
<evidence type="ECO:0000313" key="1">
    <source>
        <dbReference type="EMBL" id="KAK3937546.1"/>
    </source>
</evidence>
<dbReference type="PANTHER" id="PTHR46082">
    <property type="entry name" value="ATP/GTP-BINDING PROTEIN-RELATED"/>
    <property type="match status" value="1"/>
</dbReference>
<dbReference type="AlphaFoldDB" id="A0AAN6N1Q8"/>
<protein>
    <recommendedName>
        <fullName evidence="3">Nucleoside phosphorylase domain-containing protein</fullName>
    </recommendedName>
</protein>